<evidence type="ECO:0000313" key="2">
    <source>
        <dbReference type="Proteomes" id="UP001500235"/>
    </source>
</evidence>
<protein>
    <submittedName>
        <fullName evidence="1">Uncharacterized protein</fullName>
    </submittedName>
</protein>
<sequence>MTELRDRIGADLYAKMVEAVWRATGDRYGAEMAVDFLLEDVPEVTYAITLARAADKFTEDHA</sequence>
<organism evidence="1 2">
    <name type="scientific">Sphingomonas swuensis</name>
    <dbReference type="NCBI Taxonomy" id="977800"/>
    <lineage>
        <taxon>Bacteria</taxon>
        <taxon>Pseudomonadati</taxon>
        <taxon>Pseudomonadota</taxon>
        <taxon>Alphaproteobacteria</taxon>
        <taxon>Sphingomonadales</taxon>
        <taxon>Sphingomonadaceae</taxon>
        <taxon>Sphingomonas</taxon>
    </lineage>
</organism>
<dbReference type="RefSeq" id="WP_344706543.1">
    <property type="nucleotide sequence ID" value="NZ_BAABBQ010000001.1"/>
</dbReference>
<comment type="caution">
    <text evidence="1">The sequence shown here is derived from an EMBL/GenBank/DDBJ whole genome shotgun (WGS) entry which is preliminary data.</text>
</comment>
<name>A0ABP7SSM9_9SPHN</name>
<keyword evidence="2" id="KW-1185">Reference proteome</keyword>
<dbReference type="EMBL" id="BAABBQ010000001">
    <property type="protein sequence ID" value="GAA4015428.1"/>
    <property type="molecule type" value="Genomic_DNA"/>
</dbReference>
<dbReference type="Proteomes" id="UP001500235">
    <property type="component" value="Unassembled WGS sequence"/>
</dbReference>
<evidence type="ECO:0000313" key="1">
    <source>
        <dbReference type="EMBL" id="GAA4015428.1"/>
    </source>
</evidence>
<reference evidence="2" key="1">
    <citation type="journal article" date="2019" name="Int. J. Syst. Evol. Microbiol.">
        <title>The Global Catalogue of Microorganisms (GCM) 10K type strain sequencing project: providing services to taxonomists for standard genome sequencing and annotation.</title>
        <authorList>
            <consortium name="The Broad Institute Genomics Platform"/>
            <consortium name="The Broad Institute Genome Sequencing Center for Infectious Disease"/>
            <person name="Wu L."/>
            <person name="Ma J."/>
        </authorList>
    </citation>
    <scope>NUCLEOTIDE SEQUENCE [LARGE SCALE GENOMIC DNA]</scope>
    <source>
        <strain evidence="2">JCM 17563</strain>
    </source>
</reference>
<accession>A0ABP7SSM9</accession>
<gene>
    <name evidence="1" type="ORF">GCM10022280_12710</name>
</gene>
<proteinExistence type="predicted"/>